<dbReference type="OrthoDB" id="1923844at2759"/>
<accession>A0A0D2JBY2</accession>
<gene>
    <name evidence="1" type="ORF">Z518_04581</name>
</gene>
<dbReference type="RefSeq" id="XP_013273741.1">
    <property type="nucleotide sequence ID" value="XM_013418287.1"/>
</dbReference>
<evidence type="ECO:0000313" key="2">
    <source>
        <dbReference type="Proteomes" id="UP000053617"/>
    </source>
</evidence>
<dbReference type="HOGENOM" id="CLU_158814_0_0_1"/>
<dbReference type="InterPro" id="IPR015813">
    <property type="entry name" value="Pyrv/PenolPyrv_kinase-like_dom"/>
</dbReference>
<dbReference type="GeneID" id="25292652"/>
<organism evidence="1 2">
    <name type="scientific">Rhinocladiella mackenziei CBS 650.93</name>
    <dbReference type="NCBI Taxonomy" id="1442369"/>
    <lineage>
        <taxon>Eukaryota</taxon>
        <taxon>Fungi</taxon>
        <taxon>Dikarya</taxon>
        <taxon>Ascomycota</taxon>
        <taxon>Pezizomycotina</taxon>
        <taxon>Eurotiomycetes</taxon>
        <taxon>Chaetothyriomycetidae</taxon>
        <taxon>Chaetothyriales</taxon>
        <taxon>Herpotrichiellaceae</taxon>
        <taxon>Rhinocladiella</taxon>
    </lineage>
</organism>
<dbReference type="InterPro" id="IPR040442">
    <property type="entry name" value="Pyrv_kinase-like_dom_sf"/>
</dbReference>
<protein>
    <submittedName>
        <fullName evidence="1">Uncharacterized protein</fullName>
    </submittedName>
</protein>
<dbReference type="GO" id="GO:0003824">
    <property type="term" value="F:catalytic activity"/>
    <property type="evidence" value="ECO:0007669"/>
    <property type="project" value="InterPro"/>
</dbReference>
<dbReference type="STRING" id="1442369.A0A0D2JBY2"/>
<name>A0A0D2JBY2_9EURO</name>
<dbReference type="AlphaFoldDB" id="A0A0D2JBY2"/>
<evidence type="ECO:0000313" key="1">
    <source>
        <dbReference type="EMBL" id="KIX06605.1"/>
    </source>
</evidence>
<dbReference type="VEuPathDB" id="FungiDB:Z518_04581"/>
<keyword evidence="2" id="KW-1185">Reference proteome</keyword>
<reference evidence="1 2" key="1">
    <citation type="submission" date="2015-01" db="EMBL/GenBank/DDBJ databases">
        <title>The Genome Sequence of Rhinocladiella mackenzie CBS 650.93.</title>
        <authorList>
            <consortium name="The Broad Institute Genomics Platform"/>
            <person name="Cuomo C."/>
            <person name="de Hoog S."/>
            <person name="Gorbushina A."/>
            <person name="Stielow B."/>
            <person name="Teixiera M."/>
            <person name="Abouelleil A."/>
            <person name="Chapman S.B."/>
            <person name="Priest M."/>
            <person name="Young S.K."/>
            <person name="Wortman J."/>
            <person name="Nusbaum C."/>
            <person name="Birren B."/>
        </authorList>
    </citation>
    <scope>NUCLEOTIDE SEQUENCE [LARGE SCALE GENOMIC DNA]</scope>
    <source>
        <strain evidence="1 2">CBS 650.93</strain>
    </source>
</reference>
<dbReference type="Gene3D" id="3.20.20.60">
    <property type="entry name" value="Phosphoenolpyruvate-binding domains"/>
    <property type="match status" value="1"/>
</dbReference>
<proteinExistence type="predicted"/>
<sequence>MVTREQCSRVCADLAPTLVLLNIGAGGVTSDLSADEATELGFKIVIFPAVALGPVYEEVRRAVQNPKKTRMAEVSELQRTGGVETMFNVCGLAECMEFDHKRGGTSFTNGA</sequence>
<dbReference type="Proteomes" id="UP000053617">
    <property type="component" value="Unassembled WGS sequence"/>
</dbReference>
<dbReference type="SUPFAM" id="SSF51621">
    <property type="entry name" value="Phosphoenolpyruvate/pyruvate domain"/>
    <property type="match status" value="1"/>
</dbReference>
<dbReference type="EMBL" id="KN847477">
    <property type="protein sequence ID" value="KIX06605.1"/>
    <property type="molecule type" value="Genomic_DNA"/>
</dbReference>